<name>A0A0J7AB94_9ACTN</name>
<accession>A0A0J7AB94</accession>
<protein>
    <submittedName>
        <fullName evidence="4">Serine/threonine protein phosphatase</fullName>
    </submittedName>
</protein>
<dbReference type="SMART" id="SM00331">
    <property type="entry name" value="PP2C_SIG"/>
    <property type="match status" value="1"/>
</dbReference>
<dbReference type="PATRIC" id="fig|66430.4.peg.1277"/>
<dbReference type="Pfam" id="PF07228">
    <property type="entry name" value="SpoIIE"/>
    <property type="match status" value="1"/>
</dbReference>
<evidence type="ECO:0000313" key="5">
    <source>
        <dbReference type="Proteomes" id="UP000035932"/>
    </source>
</evidence>
<dbReference type="PANTHER" id="PTHR43156:SF2">
    <property type="entry name" value="STAGE II SPORULATION PROTEIN E"/>
    <property type="match status" value="1"/>
</dbReference>
<dbReference type="InterPro" id="IPR052016">
    <property type="entry name" value="Bact_Sigma-Reg"/>
</dbReference>
<dbReference type="AlphaFoldDB" id="A0A0J7AB94"/>
<dbReference type="InterPro" id="IPR001932">
    <property type="entry name" value="PPM-type_phosphatase-like_dom"/>
</dbReference>
<evidence type="ECO:0000259" key="3">
    <source>
        <dbReference type="PROSITE" id="PS51746"/>
    </source>
</evidence>
<dbReference type="SUPFAM" id="SSF81606">
    <property type="entry name" value="PP2C-like"/>
    <property type="match status" value="1"/>
</dbReference>
<feature type="domain" description="PPM-type phosphatase" evidence="3">
    <location>
        <begin position="170"/>
        <end position="375"/>
    </location>
</feature>
<sequence length="402" mass="43398">MLQAAETAPPVESLDVVARILKDRLGAVSVSFLITDFTGSSVVRLGAAGSVATGTTARRIPLAGTVYDDVIRTQRPTVESTGRGAQVRIVAPVTNRGDAMGLLEMSLPHPPDEAVLREVGEAAHALAYVVIANRPFTDLYQWGRRTLPLSLAAEIQHRLLPGSLTCEAAQFAVSGALEPADHVGGDTFDYVLDRDTVQLSITDAMGHDVQAAMLATLAVGALRRARRAGADLREQARQADKAMREHNQPGYVTGQLLRINLLDGATEFVNAGHPWPLRLRDGQVEEIRPEVDLPFGVHPLHDYRVQELDLRPGDRLVLLSDGMLERNVKALDLNDLIARSRELHPREAARALIGAVVEAGKGRLKDDATVICLDWHGTGTSRRDADNGANLADASAASPRRH</sequence>
<organism evidence="4 5">
    <name type="scientific">Streptomyces roseus</name>
    <dbReference type="NCBI Taxonomy" id="66430"/>
    <lineage>
        <taxon>Bacteria</taxon>
        <taxon>Bacillati</taxon>
        <taxon>Actinomycetota</taxon>
        <taxon>Actinomycetes</taxon>
        <taxon>Kitasatosporales</taxon>
        <taxon>Streptomycetaceae</taxon>
        <taxon>Streptomyces</taxon>
    </lineage>
</organism>
<dbReference type="Gene3D" id="3.60.40.10">
    <property type="entry name" value="PPM-type phosphatase domain"/>
    <property type="match status" value="1"/>
</dbReference>
<dbReference type="Proteomes" id="UP000035932">
    <property type="component" value="Unassembled WGS sequence"/>
</dbReference>
<dbReference type="PROSITE" id="PS51746">
    <property type="entry name" value="PPM_2"/>
    <property type="match status" value="1"/>
</dbReference>
<evidence type="ECO:0000256" key="1">
    <source>
        <dbReference type="ARBA" id="ARBA00022801"/>
    </source>
</evidence>
<evidence type="ECO:0000256" key="2">
    <source>
        <dbReference type="SAM" id="MobiDB-lite"/>
    </source>
</evidence>
<gene>
    <name evidence="4" type="ORF">ACS04_28185</name>
</gene>
<feature type="region of interest" description="Disordered" evidence="2">
    <location>
        <begin position="383"/>
        <end position="402"/>
    </location>
</feature>
<proteinExistence type="predicted"/>
<dbReference type="PANTHER" id="PTHR43156">
    <property type="entry name" value="STAGE II SPORULATION PROTEIN E-RELATED"/>
    <property type="match status" value="1"/>
</dbReference>
<dbReference type="RefSeq" id="WP_048479615.1">
    <property type="nucleotide sequence ID" value="NZ_JBIRUD010000001.1"/>
</dbReference>
<comment type="caution">
    <text evidence="4">The sequence shown here is derived from an EMBL/GenBank/DDBJ whole genome shotgun (WGS) entry which is preliminary data.</text>
</comment>
<dbReference type="STRING" id="66430.ACS04_28185"/>
<keyword evidence="5" id="KW-1185">Reference proteome</keyword>
<dbReference type="GO" id="GO:0016791">
    <property type="term" value="F:phosphatase activity"/>
    <property type="evidence" value="ECO:0007669"/>
    <property type="project" value="TreeGrafter"/>
</dbReference>
<keyword evidence="1" id="KW-0378">Hydrolase</keyword>
<dbReference type="OrthoDB" id="3280057at2"/>
<dbReference type="InterPro" id="IPR036457">
    <property type="entry name" value="PPM-type-like_dom_sf"/>
</dbReference>
<evidence type="ECO:0000313" key="4">
    <source>
        <dbReference type="EMBL" id="KMO94506.1"/>
    </source>
</evidence>
<dbReference type="EMBL" id="LFML01000126">
    <property type="protein sequence ID" value="KMO94506.1"/>
    <property type="molecule type" value="Genomic_DNA"/>
</dbReference>
<reference evidence="4 5" key="1">
    <citation type="submission" date="2015-06" db="EMBL/GenBank/DDBJ databases">
        <title>Recapitulation of the evolution of biosynthetic gene clusters reveals hidden chemical diversity on bacterial genomes.</title>
        <authorList>
            <person name="Cruz-Morales P."/>
            <person name="Martinez-Guerrero C."/>
            <person name="Morales-Escalante M.A."/>
            <person name="Yanez-Guerra L.A."/>
            <person name="Kopp J.F."/>
            <person name="Feldmann J."/>
            <person name="Ramos-Aboites H.E."/>
            <person name="Barona-Gomez F."/>
        </authorList>
    </citation>
    <scope>NUCLEOTIDE SEQUENCE [LARGE SCALE GENOMIC DNA]</scope>
    <source>
        <strain evidence="4 5">ATCC 31245</strain>
    </source>
</reference>